<evidence type="ECO:0000256" key="1">
    <source>
        <dbReference type="SAM" id="MobiDB-lite"/>
    </source>
</evidence>
<feature type="compositionally biased region" description="Basic residues" evidence="1">
    <location>
        <begin position="69"/>
        <end position="81"/>
    </location>
</feature>
<keyword evidence="2" id="KW-0472">Membrane</keyword>
<evidence type="ECO:0000313" key="4">
    <source>
        <dbReference type="Proteomes" id="UP000271087"/>
    </source>
</evidence>
<dbReference type="Proteomes" id="UP000271087">
    <property type="component" value="Unassembled WGS sequence"/>
</dbReference>
<keyword evidence="4" id="KW-1185">Reference proteome</keyword>
<keyword evidence="2" id="KW-0812">Transmembrane</keyword>
<feature type="compositionally biased region" description="Polar residues" evidence="1">
    <location>
        <begin position="102"/>
        <end position="113"/>
    </location>
</feature>
<feature type="region of interest" description="Disordered" evidence="1">
    <location>
        <begin position="102"/>
        <end position="126"/>
    </location>
</feature>
<feature type="region of interest" description="Disordered" evidence="1">
    <location>
        <begin position="47"/>
        <end position="82"/>
    </location>
</feature>
<name>A0A3P7KMM7_ONCOC</name>
<proteinExistence type="predicted"/>
<gene>
    <name evidence="3" type="ORF">NOO_LOCUS12269</name>
</gene>
<feature type="non-terminal residue" evidence="3">
    <location>
        <position position="1"/>
    </location>
</feature>
<evidence type="ECO:0000313" key="3">
    <source>
        <dbReference type="EMBL" id="VDM98507.1"/>
    </source>
</evidence>
<accession>A0A3P7KMM7</accession>
<dbReference type="EMBL" id="UYRW01010122">
    <property type="protein sequence ID" value="VDM98507.1"/>
    <property type="molecule type" value="Genomic_DNA"/>
</dbReference>
<sequence>TAGDRIWAILAQTNQICLLRMDDILLIIILCILIAITYSDYQRNLAQEKEEQNKKLHSQSQQVENTHSKPSKKKRRKKISSIRRQVLEFNTITIPIRTISLSSSIDNPNNVIPSTPLPSTPMALQS</sequence>
<feature type="transmembrane region" description="Helical" evidence="2">
    <location>
        <begin position="24"/>
        <end position="41"/>
    </location>
</feature>
<dbReference type="OrthoDB" id="10508095at2759"/>
<protein>
    <submittedName>
        <fullName evidence="3">Uncharacterized protein</fullName>
    </submittedName>
</protein>
<organism evidence="3 4">
    <name type="scientific">Onchocerca ochengi</name>
    <name type="common">Filarial nematode worm</name>
    <dbReference type="NCBI Taxonomy" id="42157"/>
    <lineage>
        <taxon>Eukaryota</taxon>
        <taxon>Metazoa</taxon>
        <taxon>Ecdysozoa</taxon>
        <taxon>Nematoda</taxon>
        <taxon>Chromadorea</taxon>
        <taxon>Rhabditida</taxon>
        <taxon>Spirurina</taxon>
        <taxon>Spiruromorpha</taxon>
        <taxon>Filarioidea</taxon>
        <taxon>Onchocercidae</taxon>
        <taxon>Onchocerca</taxon>
    </lineage>
</organism>
<evidence type="ECO:0000256" key="2">
    <source>
        <dbReference type="SAM" id="Phobius"/>
    </source>
</evidence>
<keyword evidence="2" id="KW-1133">Transmembrane helix</keyword>
<dbReference type="AlphaFoldDB" id="A0A3P7KMM7"/>
<reference evidence="3 4" key="1">
    <citation type="submission" date="2018-08" db="EMBL/GenBank/DDBJ databases">
        <authorList>
            <person name="Laetsch R D."/>
            <person name="Stevens L."/>
            <person name="Kumar S."/>
            <person name="Blaxter L. M."/>
        </authorList>
    </citation>
    <scope>NUCLEOTIDE SEQUENCE [LARGE SCALE GENOMIC DNA]</scope>
</reference>